<dbReference type="KEGG" id="lel:PVL30_002818"/>
<proteinExistence type="predicted"/>
<feature type="compositionally biased region" description="Polar residues" evidence="1">
    <location>
        <begin position="1"/>
        <end position="14"/>
    </location>
</feature>
<dbReference type="GeneID" id="5232816"/>
<feature type="compositionally biased region" description="Basic and acidic residues" evidence="1">
    <location>
        <begin position="358"/>
        <end position="380"/>
    </location>
</feature>
<organism evidence="2 3">
    <name type="scientific">Lodderomyces elongisporus (strain ATCC 11503 / CBS 2605 / JCM 1781 / NBRC 1676 / NRRL YB-4239)</name>
    <name type="common">Yeast</name>
    <name type="synonym">Saccharomyces elongisporus</name>
    <dbReference type="NCBI Taxonomy" id="379508"/>
    <lineage>
        <taxon>Eukaryota</taxon>
        <taxon>Fungi</taxon>
        <taxon>Dikarya</taxon>
        <taxon>Ascomycota</taxon>
        <taxon>Saccharomycotina</taxon>
        <taxon>Pichiomycetes</taxon>
        <taxon>Debaryomycetaceae</taxon>
        <taxon>Candida/Lodderomyces clade</taxon>
        <taxon>Lodderomyces</taxon>
    </lineage>
</organism>
<feature type="compositionally biased region" description="Low complexity" evidence="1">
    <location>
        <begin position="253"/>
        <end position="267"/>
    </location>
</feature>
<dbReference type="eggNOG" id="ENOG502S4KQ">
    <property type="taxonomic scope" value="Eukaryota"/>
</dbReference>
<accession>A5E134</accession>
<feature type="region of interest" description="Disordered" evidence="1">
    <location>
        <begin position="332"/>
        <end position="383"/>
    </location>
</feature>
<dbReference type="InParanoid" id="A5E134"/>
<evidence type="ECO:0000313" key="3">
    <source>
        <dbReference type="Proteomes" id="UP000001996"/>
    </source>
</evidence>
<feature type="region of interest" description="Disordered" evidence="1">
    <location>
        <begin position="1"/>
        <end position="47"/>
    </location>
</feature>
<dbReference type="EMBL" id="CH981527">
    <property type="protein sequence ID" value="EDK45142.1"/>
    <property type="molecule type" value="Genomic_DNA"/>
</dbReference>
<feature type="compositionally biased region" description="Low complexity" evidence="1">
    <location>
        <begin position="91"/>
        <end position="102"/>
    </location>
</feature>
<dbReference type="Proteomes" id="UP000001996">
    <property type="component" value="Unassembled WGS sequence"/>
</dbReference>
<feature type="region of interest" description="Disordered" evidence="1">
    <location>
        <begin position="78"/>
        <end position="146"/>
    </location>
</feature>
<keyword evidence="3" id="KW-1185">Reference proteome</keyword>
<feature type="compositionally biased region" description="Low complexity" evidence="1">
    <location>
        <begin position="23"/>
        <end position="39"/>
    </location>
</feature>
<dbReference type="VEuPathDB" id="FungiDB:LELG_03321"/>
<feature type="region of interest" description="Disordered" evidence="1">
    <location>
        <begin position="214"/>
        <end position="267"/>
    </location>
</feature>
<feature type="compositionally biased region" description="Low complexity" evidence="1">
    <location>
        <begin position="137"/>
        <end position="146"/>
    </location>
</feature>
<evidence type="ECO:0000313" key="2">
    <source>
        <dbReference type="EMBL" id="EDK45142.1"/>
    </source>
</evidence>
<dbReference type="HOGENOM" id="CLU_679838_0_0_1"/>
<dbReference type="AlphaFoldDB" id="A5E134"/>
<gene>
    <name evidence="2" type="ORF">LELG_03321</name>
</gene>
<protein>
    <submittedName>
        <fullName evidence="2">Uncharacterized protein</fullName>
    </submittedName>
</protein>
<sequence length="405" mass="43851">MTTTSPSRSNSTKQKLAMFSFGSEELASNESAAPAAQDAPKPPLHSTESCIFERDCLYLHPEGSESLSSLTYSIYGNGSGSGNDSTNMEKLSQSPQQPQQSTLPPPNPFSSFSSSSGNTTTTTNANTLSSYNKPFGRSRSSTHNSSISLNSAATSLTMSSSLHGVLRAEDHIPPCLDATCQVLNKEAEELEQVNVVYSSRRNSSVAALNMALGRPVSPSSRKNSLYNNASFTQLEQIPQRQQLDAEEMKEGKSPSSPLSPSNLSASNLKHSKSQVSFYSFAEVLNEESTSRRPMMRTAVSQGFVPTLKGTKFSTTPKKRNSLLYSNSLKFRRPEQLSSQSQLQSQTQPQQSNLSKMMVKKEGSKEPSEEPDAGNKSDNQHNDNASFISCSVADCLRGVTTEISGH</sequence>
<feature type="compositionally biased region" description="Low complexity" evidence="1">
    <location>
        <begin position="335"/>
        <end position="354"/>
    </location>
</feature>
<reference evidence="2 3" key="1">
    <citation type="journal article" date="2009" name="Nature">
        <title>Evolution of pathogenicity and sexual reproduction in eight Candida genomes.</title>
        <authorList>
            <person name="Butler G."/>
            <person name="Rasmussen M.D."/>
            <person name="Lin M.F."/>
            <person name="Santos M.A."/>
            <person name="Sakthikumar S."/>
            <person name="Munro C.A."/>
            <person name="Rheinbay E."/>
            <person name="Grabherr M."/>
            <person name="Forche A."/>
            <person name="Reedy J.L."/>
            <person name="Agrafioti I."/>
            <person name="Arnaud M.B."/>
            <person name="Bates S."/>
            <person name="Brown A.J."/>
            <person name="Brunke S."/>
            <person name="Costanzo M.C."/>
            <person name="Fitzpatrick D.A."/>
            <person name="de Groot P.W."/>
            <person name="Harris D."/>
            <person name="Hoyer L.L."/>
            <person name="Hube B."/>
            <person name="Klis F.M."/>
            <person name="Kodira C."/>
            <person name="Lennard N."/>
            <person name="Logue M.E."/>
            <person name="Martin R."/>
            <person name="Neiman A.M."/>
            <person name="Nikolaou E."/>
            <person name="Quail M.A."/>
            <person name="Quinn J."/>
            <person name="Santos M.C."/>
            <person name="Schmitzberger F.F."/>
            <person name="Sherlock G."/>
            <person name="Shah P."/>
            <person name="Silverstein K.A."/>
            <person name="Skrzypek M.S."/>
            <person name="Soll D."/>
            <person name="Staggs R."/>
            <person name="Stansfield I."/>
            <person name="Stumpf M.P."/>
            <person name="Sudbery P.E."/>
            <person name="Srikantha T."/>
            <person name="Zeng Q."/>
            <person name="Berman J."/>
            <person name="Berriman M."/>
            <person name="Heitman J."/>
            <person name="Gow N.A."/>
            <person name="Lorenz M.C."/>
            <person name="Birren B.W."/>
            <person name="Kellis M."/>
            <person name="Cuomo C.A."/>
        </authorList>
    </citation>
    <scope>NUCLEOTIDE SEQUENCE [LARGE SCALE GENOMIC DNA]</scope>
    <source>
        <strain evidence="3">ATCC 11503 / BCRC 21390 / CBS 2605 / JCM 1781 / NBRC 1676 / NRRL YB-4239</strain>
    </source>
</reference>
<evidence type="ECO:0000256" key="1">
    <source>
        <dbReference type="SAM" id="MobiDB-lite"/>
    </source>
</evidence>
<feature type="compositionally biased region" description="Polar residues" evidence="1">
    <location>
        <begin position="217"/>
        <end position="242"/>
    </location>
</feature>
<name>A5E134_LODEL</name>
<feature type="compositionally biased region" description="Low complexity" evidence="1">
    <location>
        <begin position="109"/>
        <end position="130"/>
    </location>
</feature>
<dbReference type="OrthoDB" id="5364312at2759"/>